<keyword evidence="1" id="KW-0812">Transmembrane</keyword>
<organism evidence="2">
    <name type="scientific">Trepomonas sp. PC1</name>
    <dbReference type="NCBI Taxonomy" id="1076344"/>
    <lineage>
        <taxon>Eukaryota</taxon>
        <taxon>Metamonada</taxon>
        <taxon>Diplomonadida</taxon>
        <taxon>Hexamitidae</taxon>
        <taxon>Hexamitinae</taxon>
        <taxon>Trepomonas</taxon>
    </lineage>
</organism>
<gene>
    <name evidence="2" type="ORF">TPC1_30316</name>
</gene>
<name>A0A146K3U5_9EUKA</name>
<dbReference type="EMBL" id="GDID01006417">
    <property type="protein sequence ID" value="JAP90189.1"/>
    <property type="molecule type" value="Transcribed_RNA"/>
</dbReference>
<dbReference type="AlphaFoldDB" id="A0A146K3U5"/>
<evidence type="ECO:0000313" key="2">
    <source>
        <dbReference type="EMBL" id="JAP90189.1"/>
    </source>
</evidence>
<evidence type="ECO:0008006" key="3">
    <source>
        <dbReference type="Google" id="ProtNLM"/>
    </source>
</evidence>
<sequence>QQQRCSCWTEICFIDIQLVFLISTTSLLQFNLLNVFTPHMNILVSIIAFPYKIHENCVGQGKNTFFEELNVYFHSCVDVCYSTLVDNTGTCIPNVDDFSNNADKLIDLIKLGKTASFTYATPCKYIGYSSMFSCEATTQEIIEGACQSFTSLSNQVLSIAQNANQLVYYECQAACASFSVQANGAFQVPPGLALKQFIHENRSGICANVDESSFISYLPILHSDALYYIDPDLSIVSYNEQAQCAFGYVLAKPELKIASSNAFSCYSIKNQIFNVDDQQTVQECALQITTLSSQGQNLQFCSKFCLKISQIGLVGIEKLILKTEVFTVPKLALLNYENNSICNIFYNSTWDSIDIVTNRDKLIGQNFLLSKGVKNMLGGNSTEGTYVTSQSYTITETTAPNAQINVEQPYQHQFEVTEECQETMMADQDRYCYPFDALRPNMMDCVGYNDKVLTKFCPDLVEDVYPLNSDCALGYVLINDSYCQKMNECGGFWQKYVQKTSVNTQKWDLNPETIQIDTYKCQDHGCNNNQQGSTILYAPAPYGLCKDIVDAQSLIYNHQTLPTYLTTTQETSQLIKCVQQYNETLIRNRVQFQAGTPQWATCELPCNQTVFPYVEDFSCVEQCQTLFLVNETHCYGQQKYDVPNKCDGYYETKLFNNGYNFICQARVDVTGIVFGALTGSLLAIMVVMIVALVKGVK</sequence>
<feature type="transmembrane region" description="Helical" evidence="1">
    <location>
        <begin position="672"/>
        <end position="693"/>
    </location>
</feature>
<keyword evidence="1" id="KW-1133">Transmembrane helix</keyword>
<proteinExistence type="predicted"/>
<accession>A0A146K3U5</accession>
<protein>
    <recommendedName>
        <fullName evidence="3">Transmembrane protein</fullName>
    </recommendedName>
</protein>
<keyword evidence="1" id="KW-0472">Membrane</keyword>
<reference evidence="2" key="1">
    <citation type="submission" date="2015-07" db="EMBL/GenBank/DDBJ databases">
        <title>Adaptation to a free-living lifestyle via gene acquisitions in the diplomonad Trepomonas sp. PC1.</title>
        <authorList>
            <person name="Xu F."/>
            <person name="Jerlstrom-Hultqvist J."/>
            <person name="Kolisko M."/>
            <person name="Simpson A.G.B."/>
            <person name="Roger A.J."/>
            <person name="Svard S.G."/>
            <person name="Andersson J.O."/>
        </authorList>
    </citation>
    <scope>NUCLEOTIDE SEQUENCE</scope>
    <source>
        <strain evidence="2">PC1</strain>
    </source>
</reference>
<feature type="non-terminal residue" evidence="2">
    <location>
        <position position="1"/>
    </location>
</feature>
<evidence type="ECO:0000256" key="1">
    <source>
        <dbReference type="SAM" id="Phobius"/>
    </source>
</evidence>